<dbReference type="InterPro" id="IPR036412">
    <property type="entry name" value="HAD-like_sf"/>
</dbReference>
<dbReference type="InterPro" id="IPR041492">
    <property type="entry name" value="HAD_2"/>
</dbReference>
<organism evidence="5 6">
    <name type="scientific">Barnesiella viscericola</name>
    <dbReference type="NCBI Taxonomy" id="397865"/>
    <lineage>
        <taxon>Bacteria</taxon>
        <taxon>Pseudomonadati</taxon>
        <taxon>Bacteroidota</taxon>
        <taxon>Bacteroidia</taxon>
        <taxon>Bacteroidales</taxon>
        <taxon>Barnesiellaceae</taxon>
        <taxon>Barnesiella</taxon>
    </lineage>
</organism>
<dbReference type="EC" id="3.1.3.18" evidence="4"/>
<dbReference type="SUPFAM" id="SSF56784">
    <property type="entry name" value="HAD-like"/>
    <property type="match status" value="1"/>
</dbReference>
<keyword evidence="5" id="KW-0378">Hydrolase</keyword>
<evidence type="ECO:0000256" key="1">
    <source>
        <dbReference type="ARBA" id="ARBA00000830"/>
    </source>
</evidence>
<dbReference type="SFLD" id="SFLDS00003">
    <property type="entry name" value="Haloacid_Dehalogenase"/>
    <property type="match status" value="1"/>
</dbReference>
<comment type="catalytic activity">
    <reaction evidence="1">
        <text>2-phosphoglycolate + H2O = glycolate + phosphate</text>
        <dbReference type="Rhea" id="RHEA:14369"/>
        <dbReference type="ChEBI" id="CHEBI:15377"/>
        <dbReference type="ChEBI" id="CHEBI:29805"/>
        <dbReference type="ChEBI" id="CHEBI:43474"/>
        <dbReference type="ChEBI" id="CHEBI:58033"/>
        <dbReference type="EC" id="3.1.3.18"/>
    </reaction>
</comment>
<gene>
    <name evidence="5" type="ORF">K8U91_05445</name>
</gene>
<dbReference type="RefSeq" id="WP_273305926.1">
    <property type="nucleotide sequence ID" value="NZ_DYUD01000017.1"/>
</dbReference>
<comment type="pathway">
    <text evidence="2">Organic acid metabolism; glycolate biosynthesis; glycolate from 2-phosphoglycolate: step 1/1.</text>
</comment>
<dbReference type="PANTHER" id="PTHR43434:SF1">
    <property type="entry name" value="PHOSPHOGLYCOLATE PHOSPHATASE"/>
    <property type="match status" value="1"/>
</dbReference>
<dbReference type="Proteomes" id="UP000757103">
    <property type="component" value="Unassembled WGS sequence"/>
</dbReference>
<evidence type="ECO:0000256" key="2">
    <source>
        <dbReference type="ARBA" id="ARBA00004818"/>
    </source>
</evidence>
<reference evidence="5" key="1">
    <citation type="journal article" date="2021" name="PeerJ">
        <title>Extensive microbial diversity within the chicken gut microbiome revealed by metagenomics and culture.</title>
        <authorList>
            <person name="Gilroy R."/>
            <person name="Ravi A."/>
            <person name="Getino M."/>
            <person name="Pursley I."/>
            <person name="Horton D.L."/>
            <person name="Alikhan N.F."/>
            <person name="Baker D."/>
            <person name="Gharbi K."/>
            <person name="Hall N."/>
            <person name="Watson M."/>
            <person name="Adriaenssens E.M."/>
            <person name="Foster-Nyarko E."/>
            <person name="Jarju S."/>
            <person name="Secka A."/>
            <person name="Antonio M."/>
            <person name="Oren A."/>
            <person name="Chaudhuri R.R."/>
            <person name="La Ragione R."/>
            <person name="Hildebrand F."/>
            <person name="Pallen M.J."/>
        </authorList>
    </citation>
    <scope>NUCLEOTIDE SEQUENCE</scope>
    <source>
        <strain evidence="5">CHK121-7720</strain>
    </source>
</reference>
<reference evidence="5" key="2">
    <citation type="submission" date="2021-09" db="EMBL/GenBank/DDBJ databases">
        <authorList>
            <person name="Gilroy R."/>
        </authorList>
    </citation>
    <scope>NUCLEOTIDE SEQUENCE</scope>
    <source>
        <strain evidence="5">CHK121-7720</strain>
    </source>
</reference>
<dbReference type="Pfam" id="PF13419">
    <property type="entry name" value="HAD_2"/>
    <property type="match status" value="1"/>
</dbReference>
<accession>A0A921MQN8</accession>
<proteinExistence type="inferred from homology"/>
<dbReference type="AlphaFoldDB" id="A0A921MQN8"/>
<dbReference type="NCBIfam" id="TIGR01549">
    <property type="entry name" value="HAD-SF-IA-v1"/>
    <property type="match status" value="1"/>
</dbReference>
<dbReference type="Gene3D" id="3.40.50.1000">
    <property type="entry name" value="HAD superfamily/HAD-like"/>
    <property type="match status" value="1"/>
</dbReference>
<comment type="similarity">
    <text evidence="3">Belongs to the HAD-like hydrolase superfamily. CbbY/CbbZ/Gph/YieH family.</text>
</comment>
<dbReference type="InterPro" id="IPR023214">
    <property type="entry name" value="HAD_sf"/>
</dbReference>
<protein>
    <recommendedName>
        <fullName evidence="4">phosphoglycolate phosphatase</fullName>
        <ecNumber evidence="4">3.1.3.18</ecNumber>
    </recommendedName>
</protein>
<dbReference type="Gene3D" id="1.10.150.240">
    <property type="entry name" value="Putative phosphatase, domain 2"/>
    <property type="match status" value="1"/>
</dbReference>
<dbReference type="InterPro" id="IPR006439">
    <property type="entry name" value="HAD-SF_hydro_IA"/>
</dbReference>
<dbReference type="InterPro" id="IPR023198">
    <property type="entry name" value="PGP-like_dom2"/>
</dbReference>
<comment type="caution">
    <text evidence="5">The sequence shown here is derived from an EMBL/GenBank/DDBJ whole genome shotgun (WGS) entry which is preliminary data.</text>
</comment>
<dbReference type="GO" id="GO:0005829">
    <property type="term" value="C:cytosol"/>
    <property type="evidence" value="ECO:0007669"/>
    <property type="project" value="TreeGrafter"/>
</dbReference>
<evidence type="ECO:0000256" key="4">
    <source>
        <dbReference type="ARBA" id="ARBA00013078"/>
    </source>
</evidence>
<dbReference type="SFLD" id="SFLDG01129">
    <property type="entry name" value="C1.5:_HAD__Beta-PGM__Phosphata"/>
    <property type="match status" value="1"/>
</dbReference>
<evidence type="ECO:0000313" key="5">
    <source>
        <dbReference type="EMBL" id="HJG88903.1"/>
    </source>
</evidence>
<dbReference type="PANTHER" id="PTHR43434">
    <property type="entry name" value="PHOSPHOGLYCOLATE PHOSPHATASE"/>
    <property type="match status" value="1"/>
</dbReference>
<dbReference type="EMBL" id="DYUD01000017">
    <property type="protein sequence ID" value="HJG88903.1"/>
    <property type="molecule type" value="Genomic_DNA"/>
</dbReference>
<evidence type="ECO:0000313" key="6">
    <source>
        <dbReference type="Proteomes" id="UP000757103"/>
    </source>
</evidence>
<name>A0A921MQN8_9BACT</name>
<dbReference type="InterPro" id="IPR050155">
    <property type="entry name" value="HAD-like_hydrolase_sf"/>
</dbReference>
<dbReference type="GO" id="GO:0006281">
    <property type="term" value="P:DNA repair"/>
    <property type="evidence" value="ECO:0007669"/>
    <property type="project" value="TreeGrafter"/>
</dbReference>
<sequence length="219" mass="24053">MKRLVIFDLDGTLLNTIADLAMSTNYALRCCGFPEHEVQEYLYFVGNGITKLFERALPEASRSAENIARMRTCFLEYYTEHNTDCTRPYDGIAQLLATLSAHGVKVAVASNKYQAGTEKLIRYFFPEVPFVAVLGQREGVPVKPAPDIVYDIMQRAGVEKADTLYVGDSDVDMCTARAAGVESAGVTWGFRGRDELSRAGACHLVDTPDALLPLCGIEA</sequence>
<dbReference type="PROSITE" id="PS01228">
    <property type="entry name" value="COF_1"/>
    <property type="match status" value="1"/>
</dbReference>
<evidence type="ECO:0000256" key="3">
    <source>
        <dbReference type="ARBA" id="ARBA00006171"/>
    </source>
</evidence>
<dbReference type="GO" id="GO:0008967">
    <property type="term" value="F:phosphoglycolate phosphatase activity"/>
    <property type="evidence" value="ECO:0007669"/>
    <property type="project" value="UniProtKB-EC"/>
</dbReference>